<dbReference type="EMBL" id="QHHQ01000001">
    <property type="protein sequence ID" value="RAI03471.1"/>
    <property type="molecule type" value="Genomic_DNA"/>
</dbReference>
<evidence type="ECO:0000313" key="1">
    <source>
        <dbReference type="EMBL" id="RAI03471.1"/>
    </source>
</evidence>
<proteinExistence type="predicted"/>
<keyword evidence="2" id="KW-1185">Reference proteome</keyword>
<dbReference type="Proteomes" id="UP000249590">
    <property type="component" value="Unassembled WGS sequence"/>
</dbReference>
<sequence>MNSKCGGLHHHRFVTAVEAIEVAGANYSSLRPDDLVMSVGNKRFDVSAVKLMRHRANEQLNAAEPDL</sequence>
<dbReference type="AlphaFoldDB" id="A0A8B2NXA6"/>
<organism evidence="1 2">
    <name type="scientific">Acuticoccus sediminis</name>
    <dbReference type="NCBI Taxonomy" id="2184697"/>
    <lineage>
        <taxon>Bacteria</taxon>
        <taxon>Pseudomonadati</taxon>
        <taxon>Pseudomonadota</taxon>
        <taxon>Alphaproteobacteria</taxon>
        <taxon>Hyphomicrobiales</taxon>
        <taxon>Amorphaceae</taxon>
        <taxon>Acuticoccus</taxon>
    </lineage>
</organism>
<gene>
    <name evidence="1" type="ORF">DLJ53_02905</name>
</gene>
<comment type="caution">
    <text evidence="1">The sequence shown here is derived from an EMBL/GenBank/DDBJ whole genome shotgun (WGS) entry which is preliminary data.</text>
</comment>
<name>A0A8B2NXA6_9HYPH</name>
<evidence type="ECO:0000313" key="2">
    <source>
        <dbReference type="Proteomes" id="UP000249590"/>
    </source>
</evidence>
<reference evidence="1 2" key="1">
    <citation type="submission" date="2018-05" db="EMBL/GenBank/DDBJ databases">
        <title>Acuticoccus sediminis sp. nov., isolated from deep-sea sediment of Indian Ocean.</title>
        <authorList>
            <person name="Liu X."/>
            <person name="Lai Q."/>
            <person name="Du Y."/>
            <person name="Sun F."/>
            <person name="Zhang X."/>
            <person name="Wang S."/>
            <person name="Shao Z."/>
        </authorList>
    </citation>
    <scope>NUCLEOTIDE SEQUENCE [LARGE SCALE GENOMIC DNA]</scope>
    <source>
        <strain evidence="1 2">PTG4-2</strain>
    </source>
</reference>
<accession>A0A8B2NXA6</accession>
<protein>
    <submittedName>
        <fullName evidence="1">Uncharacterized protein</fullName>
    </submittedName>
</protein>